<reference evidence="2" key="2">
    <citation type="journal article" date="2017" name="Nat. Plants">
        <title>The Aegilops tauschii genome reveals multiple impacts of transposons.</title>
        <authorList>
            <person name="Zhao G."/>
            <person name="Zou C."/>
            <person name="Li K."/>
            <person name="Wang K."/>
            <person name="Li T."/>
            <person name="Gao L."/>
            <person name="Zhang X."/>
            <person name="Wang H."/>
            <person name="Yang Z."/>
            <person name="Liu X."/>
            <person name="Jiang W."/>
            <person name="Mao L."/>
            <person name="Kong X."/>
            <person name="Jiao Y."/>
            <person name="Jia J."/>
        </authorList>
    </citation>
    <scope>NUCLEOTIDE SEQUENCE [LARGE SCALE GENOMIC DNA]</scope>
    <source>
        <strain evidence="2">cv. AL8/78</strain>
    </source>
</reference>
<dbReference type="EnsemblPlants" id="AET0Gv20140700.4">
    <property type="protein sequence ID" value="AET0Gv20140700.4"/>
    <property type="gene ID" value="AET0Gv20140700"/>
</dbReference>
<protein>
    <submittedName>
        <fullName evidence="1">Uncharacterized protein</fullName>
    </submittedName>
</protein>
<dbReference type="Proteomes" id="UP000015105">
    <property type="component" value="Unassembled WGS sequence"/>
</dbReference>
<dbReference type="AlphaFoldDB" id="A0A452XGB6"/>
<sequence>MGTSEGTLGYFPVKNDPAGAIGLVEAVLEGGHTGVISVEIVES</sequence>
<proteinExistence type="predicted"/>
<dbReference type="Gramene" id="AET0Gv20140700.4">
    <property type="protein sequence ID" value="AET0Gv20140700.4"/>
    <property type="gene ID" value="AET0Gv20140700"/>
</dbReference>
<reference evidence="1" key="3">
    <citation type="submission" date="2019-03" db="UniProtKB">
        <authorList>
            <consortium name="EnsemblPlants"/>
        </authorList>
    </citation>
    <scope>IDENTIFICATION</scope>
</reference>
<accession>A0A452XGB6</accession>
<organism evidence="1 2">
    <name type="scientific">Aegilops tauschii subsp. strangulata</name>
    <name type="common">Goatgrass</name>
    <dbReference type="NCBI Taxonomy" id="200361"/>
    <lineage>
        <taxon>Eukaryota</taxon>
        <taxon>Viridiplantae</taxon>
        <taxon>Streptophyta</taxon>
        <taxon>Embryophyta</taxon>
        <taxon>Tracheophyta</taxon>
        <taxon>Spermatophyta</taxon>
        <taxon>Magnoliopsida</taxon>
        <taxon>Liliopsida</taxon>
        <taxon>Poales</taxon>
        <taxon>Poaceae</taxon>
        <taxon>BOP clade</taxon>
        <taxon>Pooideae</taxon>
        <taxon>Triticodae</taxon>
        <taxon>Triticeae</taxon>
        <taxon>Triticinae</taxon>
        <taxon>Aegilops</taxon>
    </lineage>
</organism>
<evidence type="ECO:0000313" key="1">
    <source>
        <dbReference type="EnsemblPlants" id="AET0Gv20140700.4"/>
    </source>
</evidence>
<evidence type="ECO:0000313" key="2">
    <source>
        <dbReference type="Proteomes" id="UP000015105"/>
    </source>
</evidence>
<name>A0A452XGB6_AEGTS</name>
<reference evidence="2" key="1">
    <citation type="journal article" date="2014" name="Science">
        <title>Ancient hybridizations among the ancestral genomes of bread wheat.</title>
        <authorList>
            <consortium name="International Wheat Genome Sequencing Consortium,"/>
            <person name="Marcussen T."/>
            <person name="Sandve S.R."/>
            <person name="Heier L."/>
            <person name="Spannagl M."/>
            <person name="Pfeifer M."/>
            <person name="Jakobsen K.S."/>
            <person name="Wulff B.B."/>
            <person name="Steuernagel B."/>
            <person name="Mayer K.F."/>
            <person name="Olsen O.A."/>
        </authorList>
    </citation>
    <scope>NUCLEOTIDE SEQUENCE [LARGE SCALE GENOMIC DNA]</scope>
    <source>
        <strain evidence="2">cv. AL8/78</strain>
    </source>
</reference>
<keyword evidence="2" id="KW-1185">Reference proteome</keyword>